<dbReference type="SMART" id="SM00825">
    <property type="entry name" value="PKS_KS"/>
    <property type="match status" value="1"/>
</dbReference>
<dbReference type="InterPro" id="IPR020841">
    <property type="entry name" value="PKS_Beta-ketoAc_synthase_dom"/>
</dbReference>
<feature type="domain" description="Carrier" evidence="9">
    <location>
        <begin position="2379"/>
        <end position="2459"/>
    </location>
</feature>
<dbReference type="Pfam" id="PF00698">
    <property type="entry name" value="Acyl_transf_1"/>
    <property type="match status" value="1"/>
</dbReference>
<dbReference type="Proteomes" id="UP000024533">
    <property type="component" value="Unassembled WGS sequence"/>
</dbReference>
<dbReference type="InterPro" id="IPR011032">
    <property type="entry name" value="GroES-like_sf"/>
</dbReference>
<gene>
    <name evidence="12" type="ORF">H109_07412</name>
</gene>
<keyword evidence="13" id="KW-1185">Reference proteome</keyword>
<dbReference type="Gene3D" id="3.40.50.720">
    <property type="entry name" value="NAD(P)-binding Rossmann-like Domain"/>
    <property type="match status" value="3"/>
</dbReference>
<dbReference type="Pfam" id="PF07993">
    <property type="entry name" value="NAD_binding_4"/>
    <property type="match status" value="1"/>
</dbReference>
<dbReference type="InterPro" id="IPR049552">
    <property type="entry name" value="PKS_DH_N"/>
</dbReference>
<dbReference type="OMA" id="DARYCLE"/>
<dbReference type="SUPFAM" id="SSF50129">
    <property type="entry name" value="GroES-like"/>
    <property type="match status" value="1"/>
</dbReference>
<dbReference type="CDD" id="cd05235">
    <property type="entry name" value="SDR_e1"/>
    <property type="match status" value="1"/>
</dbReference>
<feature type="active site" description="Proton donor; for dehydratase activity" evidence="7">
    <location>
        <position position="1124"/>
    </location>
</feature>
<feature type="region of interest" description="Disordered" evidence="8">
    <location>
        <begin position="2466"/>
        <end position="2485"/>
    </location>
</feature>
<feature type="region of interest" description="Disordered" evidence="8">
    <location>
        <begin position="1"/>
        <end position="30"/>
    </location>
</feature>
<dbReference type="InterPro" id="IPR029063">
    <property type="entry name" value="SAM-dependent_MTases_sf"/>
</dbReference>
<dbReference type="SMART" id="SM00827">
    <property type="entry name" value="PKS_AT"/>
    <property type="match status" value="1"/>
</dbReference>
<dbReference type="InterPro" id="IPR014030">
    <property type="entry name" value="Ketoacyl_synth_N"/>
</dbReference>
<dbReference type="SUPFAM" id="SSF53335">
    <property type="entry name" value="S-adenosyl-L-methionine-dependent methyltransferases"/>
    <property type="match status" value="1"/>
</dbReference>
<dbReference type="GO" id="GO:1901336">
    <property type="term" value="P:lactone biosynthetic process"/>
    <property type="evidence" value="ECO:0007669"/>
    <property type="project" value="UniProtKB-ARBA"/>
</dbReference>
<feature type="domain" description="Ketosynthase family 3 (KS3)" evidence="10">
    <location>
        <begin position="34"/>
        <end position="451"/>
    </location>
</feature>
<dbReference type="Pfam" id="PF08659">
    <property type="entry name" value="KR"/>
    <property type="match status" value="1"/>
</dbReference>
<dbReference type="GO" id="GO:0008168">
    <property type="term" value="F:methyltransferase activity"/>
    <property type="evidence" value="ECO:0007669"/>
    <property type="project" value="UniProtKB-KW"/>
</dbReference>
<evidence type="ECO:0000256" key="4">
    <source>
        <dbReference type="ARBA" id="ARBA00022679"/>
    </source>
</evidence>
<evidence type="ECO:0000313" key="12">
    <source>
        <dbReference type="EMBL" id="KDB20659.1"/>
    </source>
</evidence>
<dbReference type="InterPro" id="IPR016035">
    <property type="entry name" value="Acyl_Trfase/lysoPLipase"/>
</dbReference>
<dbReference type="PROSITE" id="PS50075">
    <property type="entry name" value="CARRIER"/>
    <property type="match status" value="1"/>
</dbReference>
<dbReference type="CDD" id="cd05195">
    <property type="entry name" value="enoyl_red"/>
    <property type="match status" value="1"/>
</dbReference>
<dbReference type="PROSITE" id="PS52004">
    <property type="entry name" value="KS3_2"/>
    <property type="match status" value="1"/>
</dbReference>
<feature type="compositionally biased region" description="Polar residues" evidence="8">
    <location>
        <begin position="12"/>
        <end position="22"/>
    </location>
</feature>
<dbReference type="InterPro" id="IPR013968">
    <property type="entry name" value="PKS_KR"/>
</dbReference>
<dbReference type="InterPro" id="IPR049900">
    <property type="entry name" value="PKS_mFAS_DH"/>
</dbReference>
<evidence type="ECO:0000256" key="8">
    <source>
        <dbReference type="SAM" id="MobiDB-lite"/>
    </source>
</evidence>
<dbReference type="Pfam" id="PF02801">
    <property type="entry name" value="Ketoacyl-synt_C"/>
    <property type="match status" value="1"/>
</dbReference>
<evidence type="ECO:0000256" key="1">
    <source>
        <dbReference type="ARBA" id="ARBA00022450"/>
    </source>
</evidence>
<sequence>MGSIAVEEGSKGRQSSTGTSHTPMKEFSNLQDVPPPIAIVGMGMRLPGGITSAEEFWEFLVSKGDARSKIPEARFNIDAFYNSSKPGCVRTQHGYFLNQDLAHLDAPFFSIGKYEAERLDPQQRLLLEVVWECFESGGVTGWRGKDIGCFVGSFGEDWLDMAGKDTQDINRVRALGTGDFALANRVSYEYDLKGPSVTFRTACSAAMVALHEACRSLYSGECSAAIVAGTNLALAPTMATTMSDNLVLSPSGICRSFDADADGYGRGEAINAVYIKKLEDAVRDGDPIRAIIRSTSTNCDGKTPNISMPGAETQASLIHQTYSQAKISDLSATAFLECHGTGTVMGDTIELTAAAKAFGEKGIYIGSAKPNVGHSEGASGITSIIKATLALENKIIPPNIHFNSPNPKVPFDRAGLQVPLEPTPWPQGRSERVSINCFGIGGTNVHVIIDSAASFTAGNSEHLESPALPNKPRLLVLSANSQHSLQRQIENLKTYVESRPVPSNDLCFNLGARREHLKYRAFTILEQEGRIDTAGFEMSQSTKSRSMVFVFTGQGAQWVGMGRELLLEYDIFREDIKAMDTALQNLKNPPCWSVEDELLKSHEDSRVNEPEFAQPLCTAVQIALVNLLELWGLSPAGVIGHSSGEIAAAYSAGAITMDSAIIISYYRGQVTKSISENDATPQGGMAAVGLSPKRAKHYLIDGVVIACENSPQSVTLSGDSDKLDKVIAEIQSTGDDIFCRRLRVGVAYHSHHMQGVTGLYKDLIEPHICSKGTMIPFYSSLKGNIITEPIQLDAKYWAENLSSTVIFSTAVGTYLEKNGGNALFLEIGPHSALSGPLRQILDGHQTKLNITYIPTLIRGEGQRSSLLTAAGRAYMNGSFINFSEINGPGMVLTDLPKYPWQHSMRYWGENLISQRWRSRQHPHHEILGSRVYEMSDIEPTWRNLLYVEHTPWIWEHRVNKEIVFPCAGYVAMIGEAIYQISGSHSYSIRNLFMKKALILEDSSVLELVTSLRPVRLTDSTDSKWYEFTISSCNDNTWQKHCTGLVIPGDVEVCRFKDHKGPFVRQVQADKWYSALANRGLDYGPRFRGLENITAHPVAYQATASITDDENLHESHYSLHPSIIDQCLQLFSVAFTHGISRQMTKLSIPVSIDKIYISKGGQSMAVHAKGTGSSSSTASGSVVMTLDNKSVLWMEGARFFTVDEEDPSSHSKRLISRCEWKPTVRLLPVTQLSGSIPRPSTVRSRRIIGQFTNLCILECYHQIQHLKAESPHLEKYQRWIISQTERIGKGLDELFPESSPWAAASSEARLTAMESQVQELEVESPRDIPLTAISKALLDNCPQIIEGKVGPLEVLMENDKLKDVYNNLCWTSGWSHFFSLLSHWKPNLRVLEIGGGVGSATAAMLRHLIPTGRTRMYSKYTFTDISPGVLPLARERFKDFEGMEYSVLDISQDPTKQGYSPESFDLIIASNVLHATPCLSKTLEYVRMLLVPGGGLVLEELCPVIPIFNFIMGVLPGWWLGGEDGREDTPLVNPERWDQELRQNGFNGTEGVIYDCEQPYHYGAGIWSRRAEIDPVKGDIYLLHNPSVHEWAYMAEVRLAQRGYMVHWCTLDQVPAGKIIISLLDLDGPFFDCISEENFRTFQKTISTTNCRMIWVTRGSQLECADPRYGLVLGLARTLRFEMDVDFSTFEVDKFDERTAISLCDVVEEMQVTREKQWLDPDYEFTVRDGVVHVGRFYWTPLDEEITTTNKPNMSKGLHIGTYGLLDSLSWAEYEEPQIGENDVMVEIKYTGLNFRDIMVTLGALGDTSEIGFESSGTIFKVGSNVKDLRVGQRILALGIGLLRTRKVIPAKYCVPIPDGLSLEDATTMTSVYATVILSLIRLGNLQKNQSILIHSACGGVGLAAIHLCRTIGAEIYATVGNEQKRKYLVENHQIPEDHIFDSRSVSFFDDIMRHTNGRGVDLVLNSLSGELLHASWRCVAEFGRMIELGKRDIMGHAQLNMDGFSGNRAYFGVDLFRLGETDSTTFGQLCRDVVEFYQQGKIQPIQPKTVYEATDVISAFRYMQTGKHMGKIIIKMPQDPAELPILKKNLNLSLSSGGSYLLAGGLGGLGRPITTWMIEKGARNFIFLSRSAGESDSDKAFLRELASQGCTAAIVKGNVAELDDVKQAATVSPKPVVGIINLAMILKDEAFEKMTYDDWNTALAPKVQGTWNLHKVFEDVSLEFFILISSIAGLGGNSGQANYNAANTFLDAFVRYRRSMDLPASVIDVGAMQEIGHFSQDKKLVEKALASSIEMLDESFLVDALQVAMLKSKGSESGQFAIGLGTSEPPADSDNHPLWPRDARFAVNKNLQWKSDKADTTAIADLRGLIEDIKKDPGILDSPEIKERIAKELRVLVGPRAGLDENVDNEEIDSMAIDSLMSIEIRSWFRRNLSLDIPLIEISNSKTVGGLAVTTLAALHCKYQSKSTEDDGKDSGKSTSEFPDEGTLKTDILLGTGIQPIPGPTIDWKCESEGRVFLTGATGFIGAWILASLLERPYVKSVACLVRASDEHAGKERIKGAFKKFEIEWKCSEKLAVIPGDISKPNLGLERAKFDELSAWTSVVFHVAALAKFVEPYSAHRETNVIGTFNMLQFATNKRPITFHHSSSVAACGLNAYAGKQHTSEDQKPEIDFKETSYHVGYSYSKYAAEMVLWNAISNGVPAAIYRFGLVLGHSVTGIGNSDDTVSRMMSSCIQSGSYPIPSKQRNQFVPVDFVVSCMLEIATSLENVGHAYNVVQPDQEKLVDHPAIFDMLSQCCPSQLRPVLYEDWVQSLANFRAGGMSAFLTEMEDRGYLSHDIWLNSPTGEHHYGTDNLRRALSHRPDMLQLPTMDKLMKTWSVQWIKNATRREQVALS</sequence>
<dbReference type="Pfam" id="PF21089">
    <property type="entry name" value="PKS_DH_N"/>
    <property type="match status" value="1"/>
</dbReference>
<organism evidence="12 13">
    <name type="scientific">Trichophyton interdigitale (strain MR816)</name>
    <dbReference type="NCBI Taxonomy" id="1215338"/>
    <lineage>
        <taxon>Eukaryota</taxon>
        <taxon>Fungi</taxon>
        <taxon>Dikarya</taxon>
        <taxon>Ascomycota</taxon>
        <taxon>Pezizomycotina</taxon>
        <taxon>Eurotiomycetes</taxon>
        <taxon>Eurotiomycetidae</taxon>
        <taxon>Onygenales</taxon>
        <taxon>Arthrodermataceae</taxon>
        <taxon>Trichophyton</taxon>
    </lineage>
</organism>
<accession>A0A059IYR6</accession>
<dbReference type="InterPro" id="IPR014043">
    <property type="entry name" value="Acyl_transferase_dom"/>
</dbReference>
<feature type="domain" description="PKS/mFAS DH" evidence="11">
    <location>
        <begin position="924"/>
        <end position="1207"/>
    </location>
</feature>
<dbReference type="InterPro" id="IPR016039">
    <property type="entry name" value="Thiolase-like"/>
</dbReference>
<feature type="region of interest" description="C-terminal hotdog fold" evidence="7">
    <location>
        <begin position="1063"/>
        <end position="1207"/>
    </location>
</feature>
<dbReference type="InterPro" id="IPR016036">
    <property type="entry name" value="Malonyl_transacylase_ACP-bd"/>
</dbReference>
<dbReference type="SMART" id="SM00826">
    <property type="entry name" value="PKS_DH"/>
    <property type="match status" value="1"/>
</dbReference>
<dbReference type="STRING" id="1215338.A0A059IYR6"/>
<dbReference type="Gene3D" id="3.30.70.3290">
    <property type="match status" value="1"/>
</dbReference>
<dbReference type="OrthoDB" id="329835at2759"/>
<feature type="compositionally biased region" description="Basic and acidic residues" evidence="8">
    <location>
        <begin position="2467"/>
        <end position="2476"/>
    </location>
</feature>
<dbReference type="Pfam" id="PF14765">
    <property type="entry name" value="PS-DH"/>
    <property type="match status" value="1"/>
</dbReference>
<dbReference type="GO" id="GO:0032259">
    <property type="term" value="P:methylation"/>
    <property type="evidence" value="ECO:0007669"/>
    <property type="project" value="UniProtKB-KW"/>
</dbReference>
<keyword evidence="1" id="KW-0596">Phosphopantetheine</keyword>
<dbReference type="Gene3D" id="3.40.50.150">
    <property type="entry name" value="Vaccinia Virus protein VP39"/>
    <property type="match status" value="1"/>
</dbReference>
<keyword evidence="4" id="KW-0808">Transferase</keyword>
<dbReference type="EMBL" id="AOKY01000721">
    <property type="protein sequence ID" value="KDB20659.1"/>
    <property type="molecule type" value="Genomic_DNA"/>
</dbReference>
<feature type="active site" description="Proton acceptor; for dehydratase activity" evidence="7">
    <location>
        <position position="956"/>
    </location>
</feature>
<evidence type="ECO:0000256" key="5">
    <source>
        <dbReference type="ARBA" id="ARBA00023002"/>
    </source>
</evidence>
<dbReference type="GO" id="GO:0016491">
    <property type="term" value="F:oxidoreductase activity"/>
    <property type="evidence" value="ECO:0007669"/>
    <property type="project" value="UniProtKB-KW"/>
</dbReference>
<dbReference type="Gene3D" id="3.10.129.110">
    <property type="entry name" value="Polyketide synthase dehydratase"/>
    <property type="match status" value="1"/>
</dbReference>
<dbReference type="InterPro" id="IPR001227">
    <property type="entry name" value="Ac_transferase_dom_sf"/>
</dbReference>
<keyword evidence="3" id="KW-0489">Methyltransferase</keyword>
<dbReference type="Pfam" id="PF16197">
    <property type="entry name" value="KAsynt_C_assoc"/>
    <property type="match status" value="1"/>
</dbReference>
<dbReference type="InterPro" id="IPR014031">
    <property type="entry name" value="Ketoacyl_synth_C"/>
</dbReference>
<evidence type="ECO:0000259" key="10">
    <source>
        <dbReference type="PROSITE" id="PS52004"/>
    </source>
</evidence>
<dbReference type="SMART" id="SM00822">
    <property type="entry name" value="PKS_KR"/>
    <property type="match status" value="1"/>
</dbReference>
<keyword evidence="5" id="KW-0560">Oxidoreductase</keyword>
<dbReference type="InterPro" id="IPR049551">
    <property type="entry name" value="PKS_DH_C"/>
</dbReference>
<evidence type="ECO:0000313" key="13">
    <source>
        <dbReference type="Proteomes" id="UP000024533"/>
    </source>
</evidence>
<feature type="region of interest" description="N-terminal hotdog fold" evidence="7">
    <location>
        <begin position="924"/>
        <end position="1052"/>
    </location>
</feature>
<dbReference type="NCBIfam" id="TIGR01746">
    <property type="entry name" value="Thioester-redct"/>
    <property type="match status" value="1"/>
</dbReference>
<dbReference type="SUPFAM" id="SSF51735">
    <property type="entry name" value="NAD(P)-binding Rossmann-fold domains"/>
    <property type="match status" value="3"/>
</dbReference>
<keyword evidence="2" id="KW-0597">Phosphoprotein</keyword>
<dbReference type="InterPro" id="IPR009081">
    <property type="entry name" value="PP-bd_ACP"/>
</dbReference>
<reference evidence="12 13" key="1">
    <citation type="submission" date="2014-02" db="EMBL/GenBank/DDBJ databases">
        <title>The Genome Sequence of Trichophyton interdigitale MR816.</title>
        <authorList>
            <consortium name="The Broad Institute Genomics Platform"/>
            <person name="Cuomo C.A."/>
            <person name="White T.C."/>
            <person name="Graser Y."/>
            <person name="Martinez-Rossi N."/>
            <person name="Heitman J."/>
            <person name="Young S.K."/>
            <person name="Zeng Q."/>
            <person name="Gargeya S."/>
            <person name="Abouelleil A."/>
            <person name="Alvarado L."/>
            <person name="Chapman S.B."/>
            <person name="Gainer-Dewar J."/>
            <person name="Goldberg J."/>
            <person name="Griggs A."/>
            <person name="Gujja S."/>
            <person name="Hansen M."/>
            <person name="Howarth C."/>
            <person name="Imamovic A."/>
            <person name="Larimer J."/>
            <person name="Martinez D."/>
            <person name="Murphy C."/>
            <person name="Pearson M.D."/>
            <person name="Persinoti G."/>
            <person name="Poon T."/>
            <person name="Priest M."/>
            <person name="Roberts A.D."/>
            <person name="Saif S."/>
            <person name="Shea T.D."/>
            <person name="Sykes S.N."/>
            <person name="Wortman J."/>
            <person name="Nusbaum C."/>
            <person name="Birren B."/>
        </authorList>
    </citation>
    <scope>NUCLEOTIDE SEQUENCE [LARGE SCALE GENOMIC DNA]</scope>
    <source>
        <strain evidence="12 13">MR816</strain>
    </source>
</reference>
<dbReference type="Pfam" id="PF23114">
    <property type="entry name" value="NAD-bd_HRPKS_sdrA"/>
    <property type="match status" value="1"/>
</dbReference>
<evidence type="ECO:0000256" key="3">
    <source>
        <dbReference type="ARBA" id="ARBA00022603"/>
    </source>
</evidence>
<dbReference type="GO" id="GO:0006633">
    <property type="term" value="P:fatty acid biosynthetic process"/>
    <property type="evidence" value="ECO:0007669"/>
    <property type="project" value="TreeGrafter"/>
</dbReference>
<comment type="caution">
    <text evidence="12">The sequence shown here is derived from an EMBL/GenBank/DDBJ whole genome shotgun (WGS) entry which is preliminary data.</text>
</comment>
<dbReference type="SUPFAM" id="SSF52151">
    <property type="entry name" value="FabD/lysophospholipase-like"/>
    <property type="match status" value="1"/>
</dbReference>
<protein>
    <submittedName>
        <fullName evidence="12">Uncharacterized protein</fullName>
    </submittedName>
</protein>
<proteinExistence type="predicted"/>
<dbReference type="Pfam" id="PF13602">
    <property type="entry name" value="ADH_zinc_N_2"/>
    <property type="match status" value="1"/>
</dbReference>
<dbReference type="InterPro" id="IPR036291">
    <property type="entry name" value="NAD(P)-bd_dom_sf"/>
</dbReference>
<dbReference type="Pfam" id="PF08240">
    <property type="entry name" value="ADH_N"/>
    <property type="match status" value="1"/>
</dbReference>
<dbReference type="SUPFAM" id="SSF55048">
    <property type="entry name" value="Probable ACP-binding domain of malonyl-CoA ACP transacylase"/>
    <property type="match status" value="1"/>
</dbReference>
<dbReference type="InterPro" id="IPR020807">
    <property type="entry name" value="PKS_DH"/>
</dbReference>
<dbReference type="PROSITE" id="PS52019">
    <property type="entry name" value="PKS_MFAS_DH"/>
    <property type="match status" value="1"/>
</dbReference>
<evidence type="ECO:0000259" key="11">
    <source>
        <dbReference type="PROSITE" id="PS52019"/>
    </source>
</evidence>
<dbReference type="InterPro" id="IPR013120">
    <property type="entry name" value="FAR_NAD-bd"/>
</dbReference>
<dbReference type="Gene3D" id="3.40.366.10">
    <property type="entry name" value="Malonyl-Coenzyme A Acyl Carrier Protein, domain 2"/>
    <property type="match status" value="1"/>
</dbReference>
<name>A0A059IYR6_TRIIM</name>
<dbReference type="InterPro" id="IPR056501">
    <property type="entry name" value="NAD-bd_HRPKS_sdrA"/>
</dbReference>
<evidence type="ECO:0000256" key="2">
    <source>
        <dbReference type="ARBA" id="ARBA00022553"/>
    </source>
</evidence>
<dbReference type="InterPro" id="IPR010080">
    <property type="entry name" value="Thioester_reductase-like_dom"/>
</dbReference>
<dbReference type="InterPro" id="IPR020843">
    <property type="entry name" value="ER"/>
</dbReference>
<dbReference type="InterPro" id="IPR050091">
    <property type="entry name" value="PKS_NRPS_Biosynth_Enz"/>
</dbReference>
<evidence type="ECO:0000256" key="7">
    <source>
        <dbReference type="PROSITE-ProRule" id="PRU01363"/>
    </source>
</evidence>
<dbReference type="GO" id="GO:0004312">
    <property type="term" value="F:fatty acid synthase activity"/>
    <property type="evidence" value="ECO:0007669"/>
    <property type="project" value="TreeGrafter"/>
</dbReference>
<keyword evidence="6" id="KW-0511">Multifunctional enzyme</keyword>
<dbReference type="PANTHER" id="PTHR43775">
    <property type="entry name" value="FATTY ACID SYNTHASE"/>
    <property type="match status" value="1"/>
</dbReference>
<dbReference type="InterPro" id="IPR013217">
    <property type="entry name" value="Methyltransf_12"/>
</dbReference>
<dbReference type="InterPro" id="IPR013154">
    <property type="entry name" value="ADH-like_N"/>
</dbReference>
<dbReference type="Gene3D" id="3.40.47.10">
    <property type="match status" value="1"/>
</dbReference>
<dbReference type="Pfam" id="PF08242">
    <property type="entry name" value="Methyltransf_12"/>
    <property type="match status" value="1"/>
</dbReference>
<dbReference type="SUPFAM" id="SSF53901">
    <property type="entry name" value="Thiolase-like"/>
    <property type="match status" value="1"/>
</dbReference>
<dbReference type="InterPro" id="IPR032821">
    <property type="entry name" value="PKS_assoc"/>
</dbReference>
<dbReference type="Pfam" id="PF00109">
    <property type="entry name" value="ketoacyl-synt"/>
    <property type="match status" value="1"/>
</dbReference>
<dbReference type="InterPro" id="IPR042104">
    <property type="entry name" value="PKS_dehydratase_sf"/>
</dbReference>
<evidence type="ECO:0000256" key="6">
    <source>
        <dbReference type="ARBA" id="ARBA00023268"/>
    </source>
</evidence>
<dbReference type="FunFam" id="3.40.50.720:FF:000209">
    <property type="entry name" value="Polyketide synthase Pks12"/>
    <property type="match status" value="1"/>
</dbReference>
<dbReference type="SMART" id="SM00829">
    <property type="entry name" value="PKS_ER"/>
    <property type="match status" value="1"/>
</dbReference>
<dbReference type="Gene3D" id="3.90.180.10">
    <property type="entry name" value="Medium-chain alcohol dehydrogenases, catalytic domain"/>
    <property type="match status" value="1"/>
</dbReference>
<dbReference type="GO" id="GO:0044550">
    <property type="term" value="P:secondary metabolite biosynthetic process"/>
    <property type="evidence" value="ECO:0007669"/>
    <property type="project" value="TreeGrafter"/>
</dbReference>
<dbReference type="HOGENOM" id="CLU_000022_31_1_1"/>
<dbReference type="CDD" id="cd00833">
    <property type="entry name" value="PKS"/>
    <property type="match status" value="1"/>
</dbReference>
<dbReference type="InterPro" id="IPR057326">
    <property type="entry name" value="KR_dom"/>
</dbReference>
<dbReference type="PANTHER" id="PTHR43775:SF49">
    <property type="entry name" value="SYNTHASE, PUTATIVE (JCVI)-RELATED"/>
    <property type="match status" value="1"/>
</dbReference>
<dbReference type="CDD" id="cd02440">
    <property type="entry name" value="AdoMet_MTases"/>
    <property type="match status" value="1"/>
</dbReference>
<evidence type="ECO:0000259" key="9">
    <source>
        <dbReference type="PROSITE" id="PS50075"/>
    </source>
</evidence>